<dbReference type="PANTHER" id="PTHR47584:SF18">
    <property type="entry name" value="MYB_SANT-LIKE DOMAIN-CONTAINING PROTEIN"/>
    <property type="match status" value="1"/>
</dbReference>
<name>A0A2N9H3F6_FAGSY</name>
<organism evidence="3">
    <name type="scientific">Fagus sylvatica</name>
    <name type="common">Beechnut</name>
    <dbReference type="NCBI Taxonomy" id="28930"/>
    <lineage>
        <taxon>Eukaryota</taxon>
        <taxon>Viridiplantae</taxon>
        <taxon>Streptophyta</taxon>
        <taxon>Embryophyta</taxon>
        <taxon>Tracheophyta</taxon>
        <taxon>Spermatophyta</taxon>
        <taxon>Magnoliopsida</taxon>
        <taxon>eudicotyledons</taxon>
        <taxon>Gunneridae</taxon>
        <taxon>Pentapetalae</taxon>
        <taxon>rosids</taxon>
        <taxon>fabids</taxon>
        <taxon>Fagales</taxon>
        <taxon>Fagaceae</taxon>
        <taxon>Fagus</taxon>
    </lineage>
</organism>
<evidence type="ECO:0000256" key="1">
    <source>
        <dbReference type="SAM" id="MobiDB-lite"/>
    </source>
</evidence>
<dbReference type="EMBL" id="OIVN01002802">
    <property type="protein sequence ID" value="SPD06562.1"/>
    <property type="molecule type" value="Genomic_DNA"/>
</dbReference>
<proteinExistence type="predicted"/>
<dbReference type="PANTHER" id="PTHR47584">
    <property type="match status" value="1"/>
</dbReference>
<gene>
    <name evidence="3" type="ORF">FSB_LOCUS34444</name>
</gene>
<feature type="region of interest" description="Disordered" evidence="1">
    <location>
        <begin position="1"/>
        <end position="34"/>
    </location>
</feature>
<feature type="domain" description="Myb/SANT-like" evidence="2">
    <location>
        <begin position="37"/>
        <end position="131"/>
    </location>
</feature>
<sequence>MPERTSRKRGKTGSDSKRIDNQTSQEQSEDVWSRPNWPPRLEKIFVELLIEEMNYHLDVCATGFNEEAWDHVCKEFNQETGLNFDKMELKKHLAVLRKRYRIVKPLYNHGGFGWDYRRKMVDVDDSVWKEYIEVHPEIEPYRKWGCPIYEELCTIFTKPTATGEYAVGIGDLGYSRGNVNANISDRRNKRHSAQVLGSGPNKKHHKGTENSKEVNCVSKSNGTATLQTDDPYSASHCMVIINGMQGVDRRIYNGALDLFQNPCWRKTFISLKSEKRLTWLKAMLPSVP</sequence>
<feature type="region of interest" description="Disordered" evidence="1">
    <location>
        <begin position="184"/>
        <end position="212"/>
    </location>
</feature>
<dbReference type="InterPro" id="IPR045026">
    <property type="entry name" value="LIMYB"/>
</dbReference>
<dbReference type="Pfam" id="PF12776">
    <property type="entry name" value="Myb_DNA-bind_3"/>
    <property type="match status" value="1"/>
</dbReference>
<evidence type="ECO:0000313" key="3">
    <source>
        <dbReference type="EMBL" id="SPD06562.1"/>
    </source>
</evidence>
<reference evidence="3" key="1">
    <citation type="submission" date="2018-02" db="EMBL/GenBank/DDBJ databases">
        <authorList>
            <person name="Cohen D.B."/>
            <person name="Kent A.D."/>
        </authorList>
    </citation>
    <scope>NUCLEOTIDE SEQUENCE</scope>
</reference>
<dbReference type="InterPro" id="IPR024752">
    <property type="entry name" value="Myb/SANT-like_dom"/>
</dbReference>
<evidence type="ECO:0000259" key="2">
    <source>
        <dbReference type="Pfam" id="PF12776"/>
    </source>
</evidence>
<accession>A0A2N9H3F6</accession>
<protein>
    <recommendedName>
        <fullName evidence="2">Myb/SANT-like domain-containing protein</fullName>
    </recommendedName>
</protein>
<feature type="compositionally biased region" description="Basic residues" evidence="1">
    <location>
        <begin position="1"/>
        <end position="11"/>
    </location>
</feature>
<dbReference type="AlphaFoldDB" id="A0A2N9H3F6"/>